<reference evidence="2 3" key="1">
    <citation type="journal article" date="2017" name="ISME J.">
        <title>Energy and carbon metabolisms in a deep terrestrial subsurface fluid microbial community.</title>
        <authorList>
            <person name="Momper L."/>
            <person name="Jungbluth S.P."/>
            <person name="Lee M.D."/>
            <person name="Amend J.P."/>
        </authorList>
    </citation>
    <scope>NUCLEOTIDE SEQUENCE [LARGE SCALE GENOMIC DNA]</scope>
    <source>
        <strain evidence="2">SURF_46</strain>
    </source>
</reference>
<protein>
    <recommendedName>
        <fullName evidence="4">DUF4430 domain-containing protein</fullName>
    </recommendedName>
</protein>
<evidence type="ECO:0000313" key="2">
    <source>
        <dbReference type="EMBL" id="RJR26481.1"/>
    </source>
</evidence>
<evidence type="ECO:0000313" key="3">
    <source>
        <dbReference type="Proteomes" id="UP000265540"/>
    </source>
</evidence>
<dbReference type="Proteomes" id="UP000265540">
    <property type="component" value="Unassembled WGS sequence"/>
</dbReference>
<gene>
    <name evidence="2" type="ORF">C4561_05025</name>
</gene>
<feature type="transmembrane region" description="Helical" evidence="1">
    <location>
        <begin position="6"/>
        <end position="24"/>
    </location>
</feature>
<dbReference type="AlphaFoldDB" id="A0A3A4ZB43"/>
<evidence type="ECO:0000256" key="1">
    <source>
        <dbReference type="SAM" id="Phobius"/>
    </source>
</evidence>
<accession>A0A3A4ZB43</accession>
<evidence type="ECO:0008006" key="4">
    <source>
        <dbReference type="Google" id="ProtNLM"/>
    </source>
</evidence>
<sequence>MNSNRLRILTFLYIVSLIFGFFYVRSALSEGSIDVEQAREKEVAKEVKPVKVTLIVQGIGEQISYTKRLKNTDALLAFLETVRKEDGLFYEIISYTDDTEITDIGKTSTPEGYQWRVYMDDIDVTNELEDINLEDDRIYYLKLIEK</sequence>
<comment type="caution">
    <text evidence="2">The sequence shown here is derived from an EMBL/GenBank/DDBJ whole genome shotgun (WGS) entry which is preliminary data.</text>
</comment>
<organism evidence="2 3">
    <name type="scientific">candidate division WWE3 bacterium</name>
    <dbReference type="NCBI Taxonomy" id="2053526"/>
    <lineage>
        <taxon>Bacteria</taxon>
        <taxon>Katanobacteria</taxon>
    </lineage>
</organism>
<name>A0A3A4ZB43_UNCKA</name>
<proteinExistence type="predicted"/>
<dbReference type="EMBL" id="QZJF01000021">
    <property type="protein sequence ID" value="RJR26481.1"/>
    <property type="molecule type" value="Genomic_DNA"/>
</dbReference>
<keyword evidence="1" id="KW-1133">Transmembrane helix</keyword>
<keyword evidence="1" id="KW-0472">Membrane</keyword>
<keyword evidence="1" id="KW-0812">Transmembrane</keyword>